<evidence type="ECO:0000256" key="6">
    <source>
        <dbReference type="ARBA" id="ARBA00022840"/>
    </source>
</evidence>
<dbReference type="EMBL" id="CAADFE010000153">
    <property type="protein sequence ID" value="VFJ77941.1"/>
    <property type="molecule type" value="Genomic_DNA"/>
</dbReference>
<feature type="transmembrane region" description="Helical" evidence="9">
    <location>
        <begin position="244"/>
        <end position="264"/>
    </location>
</feature>
<dbReference type="GO" id="GO:0016887">
    <property type="term" value="F:ATP hydrolysis activity"/>
    <property type="evidence" value="ECO:0007669"/>
    <property type="project" value="InterPro"/>
</dbReference>
<evidence type="ECO:0000256" key="4">
    <source>
        <dbReference type="ARBA" id="ARBA00022692"/>
    </source>
</evidence>
<feature type="transmembrane region" description="Helical" evidence="9">
    <location>
        <begin position="161"/>
        <end position="179"/>
    </location>
</feature>
<accession>A0A450U425</accession>
<dbReference type="InterPro" id="IPR011527">
    <property type="entry name" value="ABC1_TM_dom"/>
</dbReference>
<dbReference type="PROSITE" id="PS50929">
    <property type="entry name" value="ABC_TM1F"/>
    <property type="match status" value="1"/>
</dbReference>
<feature type="transmembrane region" description="Helical" evidence="9">
    <location>
        <begin position="20"/>
        <end position="40"/>
    </location>
</feature>
<dbReference type="InterPro" id="IPR036640">
    <property type="entry name" value="ABC1_TM_sf"/>
</dbReference>
<keyword evidence="2" id="KW-0813">Transport</keyword>
<gene>
    <name evidence="12" type="ORF">BECKFW1821C_GA0114237_11533</name>
</gene>
<dbReference type="GO" id="GO:0005886">
    <property type="term" value="C:plasma membrane"/>
    <property type="evidence" value="ECO:0007669"/>
    <property type="project" value="UniProtKB-SubCell"/>
</dbReference>
<sequence>MKGTFPRLLRYALVHGKTVFLAFLLLLIATCASVSGPYLIKVFIDDYLTASLWDFMAISILVVAYIVAHLVGAITSYRQALAFNTIALEVIQRLREQVFSHALSLPVAYFEQNATGALISRITNDTEAIKDLYVNVISFFAQNIVRMMGILIAMAILDIRLMGICALSVLGAIVLMTTYRRISMPIFQRARSLLSDINRKLDETIGGISVIQLMNQQRRFQEDFRKTSVDHHLAGMKEVTINGFLLYPLVQGIHMLVLAGLLLGAGLMELSAIGAVQIGVVYAFVNYLADLVQPLAEMTSRLNMAQQSLVSASRVFQLLDEDTDKRIEFVEGPDEYRRGRSDSASVIPAGNAGIPRHGRQQGFEQSNHRLSIDIQRFSYDGKKDDLRDIRFDIEEGAFIGIVGHTGSGKSTLMSLLMDFYPIGQGEIRVGGIPIRKIPKEVRTRLIGLVQQEPFLFAGTVADNIRLELPLDRTAVIEAAKQAQLHDMVMELPDGYDTMLTEQGKSLSAGQRQLLSLARTLARKPKILLLDEATANIDSHTETLIRQSLMALRGKVTLIAIAHRLGTVKDADRLYVLHLGHVQQHGTHEELVAQEGLYRHMYELLAREDPFRDQTQSEPAQPMEQADLYENLYEHIYELSRWEDPFSYD</sequence>
<evidence type="ECO:0000256" key="8">
    <source>
        <dbReference type="ARBA" id="ARBA00023136"/>
    </source>
</evidence>
<dbReference type="PANTHER" id="PTHR24221:SF430">
    <property type="entry name" value="MULTIDRUG RESISTANCE ABC TRANSPORTER ATP-BINDING_PERMEASE PROTEIN YHEH-RELATED"/>
    <property type="match status" value="1"/>
</dbReference>
<dbReference type="Pfam" id="PF00005">
    <property type="entry name" value="ABC_tran"/>
    <property type="match status" value="1"/>
</dbReference>
<feature type="domain" description="ABC transporter" evidence="10">
    <location>
        <begin position="369"/>
        <end position="603"/>
    </location>
</feature>
<dbReference type="PROSITE" id="PS00211">
    <property type="entry name" value="ABC_TRANSPORTER_1"/>
    <property type="match status" value="1"/>
</dbReference>
<protein>
    <submittedName>
        <fullName evidence="12">ATP-binding cassette, subfamily B/ATP-binding cassette, subfamily B, multidrug efflux pump</fullName>
    </submittedName>
</protein>
<proteinExistence type="predicted"/>
<dbReference type="FunFam" id="3.40.50.300:FF:000221">
    <property type="entry name" value="Multidrug ABC transporter ATP-binding protein"/>
    <property type="match status" value="1"/>
</dbReference>
<dbReference type="SUPFAM" id="SSF90123">
    <property type="entry name" value="ABC transporter transmembrane region"/>
    <property type="match status" value="1"/>
</dbReference>
<evidence type="ECO:0000256" key="2">
    <source>
        <dbReference type="ARBA" id="ARBA00022448"/>
    </source>
</evidence>
<dbReference type="Gene3D" id="3.40.50.300">
    <property type="entry name" value="P-loop containing nucleotide triphosphate hydrolases"/>
    <property type="match status" value="1"/>
</dbReference>
<evidence type="ECO:0000256" key="1">
    <source>
        <dbReference type="ARBA" id="ARBA00004651"/>
    </source>
</evidence>
<dbReference type="InterPro" id="IPR017871">
    <property type="entry name" value="ABC_transporter-like_CS"/>
</dbReference>
<feature type="transmembrane region" description="Helical" evidence="9">
    <location>
        <begin position="52"/>
        <end position="74"/>
    </location>
</feature>
<dbReference type="Gene3D" id="1.20.1560.10">
    <property type="entry name" value="ABC transporter type 1, transmembrane domain"/>
    <property type="match status" value="1"/>
</dbReference>
<evidence type="ECO:0000259" key="10">
    <source>
        <dbReference type="PROSITE" id="PS50893"/>
    </source>
</evidence>
<keyword evidence="5" id="KW-0547">Nucleotide-binding</keyword>
<evidence type="ECO:0000256" key="7">
    <source>
        <dbReference type="ARBA" id="ARBA00022989"/>
    </source>
</evidence>
<dbReference type="SMART" id="SM00382">
    <property type="entry name" value="AAA"/>
    <property type="match status" value="1"/>
</dbReference>
<keyword evidence="3" id="KW-1003">Cell membrane</keyword>
<keyword evidence="4 9" id="KW-0812">Transmembrane</keyword>
<dbReference type="InterPro" id="IPR027417">
    <property type="entry name" value="P-loop_NTPase"/>
</dbReference>
<evidence type="ECO:0000256" key="3">
    <source>
        <dbReference type="ARBA" id="ARBA00022475"/>
    </source>
</evidence>
<dbReference type="Pfam" id="PF00664">
    <property type="entry name" value="ABC_membrane"/>
    <property type="match status" value="1"/>
</dbReference>
<dbReference type="GO" id="GO:0005524">
    <property type="term" value="F:ATP binding"/>
    <property type="evidence" value="ECO:0007669"/>
    <property type="project" value="UniProtKB-KW"/>
</dbReference>
<dbReference type="PROSITE" id="PS50893">
    <property type="entry name" value="ABC_TRANSPORTER_2"/>
    <property type="match status" value="1"/>
</dbReference>
<keyword evidence="8 9" id="KW-0472">Membrane</keyword>
<dbReference type="InterPro" id="IPR003439">
    <property type="entry name" value="ABC_transporter-like_ATP-bd"/>
</dbReference>
<evidence type="ECO:0000256" key="9">
    <source>
        <dbReference type="SAM" id="Phobius"/>
    </source>
</evidence>
<organism evidence="12">
    <name type="scientific">Candidatus Kentrum sp. FW</name>
    <dbReference type="NCBI Taxonomy" id="2126338"/>
    <lineage>
        <taxon>Bacteria</taxon>
        <taxon>Pseudomonadati</taxon>
        <taxon>Pseudomonadota</taxon>
        <taxon>Gammaproteobacteria</taxon>
        <taxon>Candidatus Kentrum</taxon>
    </lineage>
</organism>
<reference evidence="12" key="1">
    <citation type="submission" date="2019-02" db="EMBL/GenBank/DDBJ databases">
        <authorList>
            <person name="Gruber-Vodicka R. H."/>
            <person name="Seah K. B. B."/>
        </authorList>
    </citation>
    <scope>NUCLEOTIDE SEQUENCE</scope>
    <source>
        <strain evidence="12">BECK_BZ131</strain>
    </source>
</reference>
<keyword evidence="7 9" id="KW-1133">Transmembrane helix</keyword>
<dbReference type="CDD" id="cd18544">
    <property type="entry name" value="ABC_6TM_TmrA_like"/>
    <property type="match status" value="1"/>
</dbReference>
<dbReference type="InterPro" id="IPR039421">
    <property type="entry name" value="Type_1_exporter"/>
</dbReference>
<evidence type="ECO:0000313" key="12">
    <source>
        <dbReference type="EMBL" id="VFJ77941.1"/>
    </source>
</evidence>
<name>A0A450U425_9GAMM</name>
<feature type="transmembrane region" description="Helical" evidence="9">
    <location>
        <begin position="132"/>
        <end position="155"/>
    </location>
</feature>
<dbReference type="PANTHER" id="PTHR24221">
    <property type="entry name" value="ATP-BINDING CASSETTE SUB-FAMILY B"/>
    <property type="match status" value="1"/>
</dbReference>
<dbReference type="GO" id="GO:0034040">
    <property type="term" value="F:ATPase-coupled lipid transmembrane transporter activity"/>
    <property type="evidence" value="ECO:0007669"/>
    <property type="project" value="TreeGrafter"/>
</dbReference>
<evidence type="ECO:0000259" key="11">
    <source>
        <dbReference type="PROSITE" id="PS50929"/>
    </source>
</evidence>
<keyword evidence="6 12" id="KW-0067">ATP-binding</keyword>
<evidence type="ECO:0000256" key="5">
    <source>
        <dbReference type="ARBA" id="ARBA00022741"/>
    </source>
</evidence>
<dbReference type="InterPro" id="IPR003593">
    <property type="entry name" value="AAA+_ATPase"/>
</dbReference>
<feature type="domain" description="ABC transmembrane type-1" evidence="11">
    <location>
        <begin position="20"/>
        <end position="307"/>
    </location>
</feature>
<dbReference type="GO" id="GO:0140359">
    <property type="term" value="F:ABC-type transporter activity"/>
    <property type="evidence" value="ECO:0007669"/>
    <property type="project" value="InterPro"/>
</dbReference>
<comment type="subcellular location">
    <subcellularLocation>
        <location evidence="1">Cell membrane</location>
        <topology evidence="1">Multi-pass membrane protein</topology>
    </subcellularLocation>
</comment>
<dbReference type="AlphaFoldDB" id="A0A450U425"/>
<dbReference type="SUPFAM" id="SSF52540">
    <property type="entry name" value="P-loop containing nucleoside triphosphate hydrolases"/>
    <property type="match status" value="1"/>
</dbReference>